<dbReference type="GeneID" id="111012994"/>
<accession>A0A6J1CMI5</accession>
<sequence>MLSENGALKKIHATRFVGSKKQIQNRVFFKFFFQSPPLKPSPPTQPNKFPQSQSILSPFSSPTMESQSMMNILLLAVLFVAGLVNFLVYFPTKRFSAWLKQSPTKPAAVAAAVAPPQPPTELRKIFRTFDKNNDGYITRKELTESLRNWIAEREAEELFEGVDENGDGLIDFEEFCVLAEKLRKEKEEEEEDDDEELREAFGVFDKDKDGVISVEELGLVLSCLGLKEGKMAENCREMIRKVDLDGDGMVNFEEFKRMMRNGGTGTSIFPKS</sequence>
<keyword evidence="2" id="KW-0677">Repeat</keyword>
<feature type="domain" description="EF-hand" evidence="6">
    <location>
        <begin position="192"/>
        <end position="227"/>
    </location>
</feature>
<dbReference type="RefSeq" id="XP_022143005.1">
    <property type="nucleotide sequence ID" value="XM_022287313.1"/>
</dbReference>
<dbReference type="SUPFAM" id="SSF47473">
    <property type="entry name" value="EF-hand"/>
    <property type="match status" value="1"/>
</dbReference>
<keyword evidence="5" id="KW-0472">Membrane</keyword>
<dbReference type="InterPro" id="IPR018247">
    <property type="entry name" value="EF_Hand_1_Ca_BS"/>
</dbReference>
<keyword evidence="1" id="KW-0479">Metal-binding</keyword>
<feature type="transmembrane region" description="Helical" evidence="5">
    <location>
        <begin position="69"/>
        <end position="90"/>
    </location>
</feature>
<keyword evidence="7" id="KW-1185">Reference proteome</keyword>
<keyword evidence="5" id="KW-1133">Transmembrane helix</keyword>
<feature type="domain" description="EF-hand" evidence="6">
    <location>
        <begin position="154"/>
        <end position="185"/>
    </location>
</feature>
<dbReference type="InterPro" id="IPR011992">
    <property type="entry name" value="EF-hand-dom_pair"/>
</dbReference>
<dbReference type="CDD" id="cd00051">
    <property type="entry name" value="EFh"/>
    <property type="match status" value="2"/>
</dbReference>
<evidence type="ECO:0000256" key="5">
    <source>
        <dbReference type="SAM" id="Phobius"/>
    </source>
</evidence>
<dbReference type="KEGG" id="mcha:111012994"/>
<proteinExistence type="predicted"/>
<dbReference type="Proteomes" id="UP000504603">
    <property type="component" value="Unplaced"/>
</dbReference>
<dbReference type="AlphaFoldDB" id="A0A6J1CMI5"/>
<dbReference type="PANTHER" id="PTHR10891">
    <property type="entry name" value="EF-HAND CALCIUM-BINDING DOMAIN CONTAINING PROTEIN"/>
    <property type="match status" value="1"/>
</dbReference>
<feature type="domain" description="EF-hand" evidence="6">
    <location>
        <begin position="117"/>
        <end position="152"/>
    </location>
</feature>
<reference evidence="8" key="1">
    <citation type="submission" date="2025-08" db="UniProtKB">
        <authorList>
            <consortium name="RefSeq"/>
        </authorList>
    </citation>
    <scope>IDENTIFICATION</scope>
    <source>
        <strain evidence="8">OHB3-1</strain>
    </source>
</reference>
<keyword evidence="5" id="KW-0812">Transmembrane</keyword>
<dbReference type="InterPro" id="IPR002048">
    <property type="entry name" value="EF_hand_dom"/>
</dbReference>
<keyword evidence="4" id="KW-0175">Coiled coil</keyword>
<gene>
    <name evidence="8" type="primary">LOC111012994</name>
</gene>
<feature type="coiled-coil region" evidence="4">
    <location>
        <begin position="172"/>
        <end position="199"/>
    </location>
</feature>
<dbReference type="PROSITE" id="PS50222">
    <property type="entry name" value="EF_HAND_2"/>
    <property type="match status" value="4"/>
</dbReference>
<evidence type="ECO:0000259" key="6">
    <source>
        <dbReference type="PROSITE" id="PS50222"/>
    </source>
</evidence>
<dbReference type="Pfam" id="PF13499">
    <property type="entry name" value="EF-hand_7"/>
    <property type="match status" value="2"/>
</dbReference>
<dbReference type="PROSITE" id="PS00018">
    <property type="entry name" value="EF_HAND_1"/>
    <property type="match status" value="4"/>
</dbReference>
<dbReference type="OrthoDB" id="26525at2759"/>
<evidence type="ECO:0000313" key="7">
    <source>
        <dbReference type="Proteomes" id="UP000504603"/>
    </source>
</evidence>
<organism evidence="7 8">
    <name type="scientific">Momordica charantia</name>
    <name type="common">Bitter gourd</name>
    <name type="synonym">Balsam pear</name>
    <dbReference type="NCBI Taxonomy" id="3673"/>
    <lineage>
        <taxon>Eukaryota</taxon>
        <taxon>Viridiplantae</taxon>
        <taxon>Streptophyta</taxon>
        <taxon>Embryophyta</taxon>
        <taxon>Tracheophyta</taxon>
        <taxon>Spermatophyta</taxon>
        <taxon>Magnoliopsida</taxon>
        <taxon>eudicotyledons</taxon>
        <taxon>Gunneridae</taxon>
        <taxon>Pentapetalae</taxon>
        <taxon>rosids</taxon>
        <taxon>fabids</taxon>
        <taxon>Cucurbitales</taxon>
        <taxon>Cucurbitaceae</taxon>
        <taxon>Momordiceae</taxon>
        <taxon>Momordica</taxon>
    </lineage>
</organism>
<evidence type="ECO:0000256" key="3">
    <source>
        <dbReference type="ARBA" id="ARBA00022837"/>
    </source>
</evidence>
<dbReference type="SMART" id="SM00054">
    <property type="entry name" value="EFh"/>
    <property type="match status" value="4"/>
</dbReference>
<name>A0A6J1CMI5_MOMCH</name>
<keyword evidence="3" id="KW-0106">Calcium</keyword>
<dbReference type="Gene3D" id="1.10.238.10">
    <property type="entry name" value="EF-hand"/>
    <property type="match status" value="2"/>
</dbReference>
<protein>
    <submittedName>
        <fullName evidence="8">Calmodulin-like protein 7</fullName>
    </submittedName>
</protein>
<dbReference type="InterPro" id="IPR039647">
    <property type="entry name" value="EF_hand_pair_protein_CML-like"/>
</dbReference>
<evidence type="ECO:0000256" key="2">
    <source>
        <dbReference type="ARBA" id="ARBA00022737"/>
    </source>
</evidence>
<feature type="domain" description="EF-hand" evidence="6">
    <location>
        <begin position="230"/>
        <end position="265"/>
    </location>
</feature>
<dbReference type="FunFam" id="1.10.238.10:FF:000003">
    <property type="entry name" value="Calmodulin A"/>
    <property type="match status" value="1"/>
</dbReference>
<evidence type="ECO:0000256" key="4">
    <source>
        <dbReference type="SAM" id="Coils"/>
    </source>
</evidence>
<evidence type="ECO:0000256" key="1">
    <source>
        <dbReference type="ARBA" id="ARBA00022723"/>
    </source>
</evidence>
<evidence type="ECO:0000313" key="8">
    <source>
        <dbReference type="RefSeq" id="XP_022143005.1"/>
    </source>
</evidence>
<dbReference type="GO" id="GO:0005509">
    <property type="term" value="F:calcium ion binding"/>
    <property type="evidence" value="ECO:0007669"/>
    <property type="project" value="InterPro"/>
</dbReference>